<dbReference type="PANTHER" id="PTHR46247:SF1">
    <property type="entry name" value="CRS2-ASSOCIATED FACTOR 1, CHLOROPLASTIC"/>
    <property type="match status" value="1"/>
</dbReference>
<dbReference type="InterPro" id="IPR001890">
    <property type="entry name" value="RNA-binding_CRM"/>
</dbReference>
<feature type="domain" description="CRM" evidence="9">
    <location>
        <begin position="1139"/>
        <end position="1235"/>
    </location>
</feature>
<sequence length="1438" mass="154001">MAAIVTQLATPVSSQLAAEAYGRGLAGSPRGTASLLAHDGETRAAIDIGNLRGSSDSYGGSWRRRKGRSKLSGPAMVGRSTCSSVLTSATFLLYRTPRVCPSCRGVLANENRCPRGALEGVVIAGACWTSSSSRSLDRNSLYAIDASFCSSSTNPRLQNPFKPPVSSWSLTPLPPSFAGKLLAPFNSHFASSLTLIDGTGHALWPRCRLNNKPASPAVGAQFGRDECQLWPGRHGDRLPDGDPGGERSLGGSPTALRSLAGSTSGGVGESVVEGDDSPGAPAEEGERWGGAGDRATRKRFGGAEVGRGGDGGEGEGGGQQRPAGNRWRGEVWRSQAGGRRSSSWTAREGSLDGERTVERSSYRGRRGEAGSSSARSGYADDRPPGSRTPGEGRSRQGRASEMPIKVSDKRGGGAAAEGSDGHVARPPGSPEWWYPDAPPSSAAAAISRSRGNAPDGRRNVLDGRGNAPSGRWYAPDVRGSAPDGSRTARGSVSPFPPPRLQNRESRFPAGRDNKSETRGDAWSGSDGWRSRSDSRTSAATGGGSPWKGFYEGPTSDRSRSAGSRGLRFVKDNEREWESGGGGGDRQDSVEGGGGRGWKQRARAPPSPSSSWSSRGDRTSTGERSNLVGTARPIGPADRSWKREEGTRDMPRNRHLSERDTLDPPADRTWSAGSRFSDDEREWEGGGGGWKERTRTSSPSPSSSWSSGGGRTSTGERNNLVETARPTGPADRSWKREEGTRDMPRNRRLSDRDTLDPPADGTWSTGSRFSNNEREWEGGGGRWKERERTSSPSPSSSWSSRGGRTSMVGERDIVESGPEVGPADGTWNREEGDTGGMPRNRLSLSARLKMIADGKVFEEEEGGGGLRSKRNLWESGPIAGPGSADGTWNRGGTVEMGRNRMPLSARLKRIADGAFLEEGEGGEGEGGDGIVISKAFMGVTREDVRSGSRATSSSYGPDQAGGGERITSPKSHKPSLWRQSGTLSPPSWTKAVKQMDPPGPFLGAKSLSLKRKRDQLGVQGEPLTPEEVKELVKDSLTFGNRQVNLGRDGLTHNMVDNVHTHWKRRRVCKIKCKGVPTVDMEGLCKELEEKTGGKVIYRAGGVVFLFRGRYYDYRARPKIEIKHWKDPAPKFPPLIVSAPGGLTKLQAYHMRKLGLKLEALCRLNKNGVYADLVKKVQWAFQTNELLRINAKGLNKSDYKKIGARLRHLVPCILLSFKNENIIIWRGVDWKSPKERAAEVAAAAAAAAAADGATTADWEITGPIGGTDAEGVDNAEAQTRSEDEDGNGRGNQELWDAVMADAELCDAVEMMEGSDDDDDLGDNSGGGEGSDDDEEEFDEEFEEELEGYGDDLETGERSDSGDTDSKSGANEQSKGVLGQLNDGSADREDDDPEESDAGLVIQNDEPEPDPVPDPESEADFEPQSDSQPEQSVSGSSQLEC</sequence>
<feature type="compositionally biased region" description="Basic and acidic residues" evidence="8">
    <location>
        <begin position="1352"/>
        <end position="1363"/>
    </location>
</feature>
<keyword evidence="11" id="KW-1185">Reference proteome</keyword>
<feature type="compositionally biased region" description="Basic and acidic residues" evidence="8">
    <location>
        <begin position="731"/>
        <end position="754"/>
    </location>
</feature>
<feature type="compositionally biased region" description="Low complexity" evidence="8">
    <location>
        <begin position="439"/>
        <end position="450"/>
    </location>
</feature>
<dbReference type="GO" id="GO:0006397">
    <property type="term" value="P:mRNA processing"/>
    <property type="evidence" value="ECO:0007669"/>
    <property type="project" value="UniProtKB-KW"/>
</dbReference>
<evidence type="ECO:0000256" key="7">
    <source>
        <dbReference type="PROSITE-ProRule" id="PRU00626"/>
    </source>
</evidence>
<feature type="region of interest" description="Disordered" evidence="8">
    <location>
        <begin position="1250"/>
        <end position="1289"/>
    </location>
</feature>
<dbReference type="Gene3D" id="3.30.110.60">
    <property type="entry name" value="YhbY-like"/>
    <property type="match status" value="2"/>
</dbReference>
<evidence type="ECO:0000313" key="10">
    <source>
        <dbReference type="EMBL" id="GBG69319.1"/>
    </source>
</evidence>
<evidence type="ECO:0000256" key="1">
    <source>
        <dbReference type="ARBA" id="ARBA00022664"/>
    </source>
</evidence>
<feature type="compositionally biased region" description="Gly residues" evidence="8">
    <location>
        <begin position="303"/>
        <end position="319"/>
    </location>
</feature>
<feature type="compositionally biased region" description="Acidic residues" evidence="8">
    <location>
        <begin position="1402"/>
        <end position="1420"/>
    </location>
</feature>
<feature type="domain" description="CRM" evidence="9">
    <location>
        <begin position="1020"/>
        <end position="1117"/>
    </location>
</feature>
<feature type="compositionally biased region" description="Acidic residues" evidence="8">
    <location>
        <begin position="1327"/>
        <end position="1351"/>
    </location>
</feature>
<evidence type="ECO:0000259" key="9">
    <source>
        <dbReference type="PROSITE" id="PS51295"/>
    </source>
</evidence>
<feature type="region of interest" description="Disordered" evidence="8">
    <location>
        <begin position="227"/>
        <end position="839"/>
    </location>
</feature>
<keyword evidence="1" id="KW-0507">mRNA processing</keyword>
<dbReference type="SUPFAM" id="SSF75471">
    <property type="entry name" value="YhbY-like"/>
    <property type="match status" value="2"/>
</dbReference>
<feature type="compositionally biased region" description="Acidic residues" evidence="8">
    <location>
        <begin position="1385"/>
        <end position="1394"/>
    </location>
</feature>
<dbReference type="GO" id="GO:0000373">
    <property type="term" value="P:Group II intron splicing"/>
    <property type="evidence" value="ECO:0007669"/>
    <property type="project" value="InterPro"/>
</dbReference>
<evidence type="ECO:0000256" key="4">
    <source>
        <dbReference type="ARBA" id="ARBA00022946"/>
    </source>
</evidence>
<dbReference type="Gramene" id="GBG69319">
    <property type="protein sequence ID" value="GBG69319"/>
    <property type="gene ID" value="CBR_g4016"/>
</dbReference>
<evidence type="ECO:0000256" key="6">
    <source>
        <dbReference type="ARBA" id="ARBA00023274"/>
    </source>
</evidence>
<evidence type="ECO:0000256" key="8">
    <source>
        <dbReference type="SAM" id="MobiDB-lite"/>
    </source>
</evidence>
<feature type="region of interest" description="Disordered" evidence="8">
    <location>
        <begin position="941"/>
        <end position="1002"/>
    </location>
</feature>
<evidence type="ECO:0000256" key="3">
    <source>
        <dbReference type="ARBA" id="ARBA00022884"/>
    </source>
</evidence>
<accession>A0A388KGZ9</accession>
<feature type="compositionally biased region" description="Low complexity" evidence="8">
    <location>
        <begin position="695"/>
        <end position="705"/>
    </location>
</feature>
<feature type="compositionally biased region" description="Basic and acidic residues" evidence="8">
    <location>
        <begin position="770"/>
        <end position="788"/>
    </location>
</feature>
<comment type="caution">
    <text evidence="10">The sequence shown here is derived from an EMBL/GenBank/DDBJ whole genome shotgun (WGS) entry which is preliminary data.</text>
</comment>
<dbReference type="GO" id="GO:0003723">
    <property type="term" value="F:RNA binding"/>
    <property type="evidence" value="ECO:0007669"/>
    <property type="project" value="UniProtKB-UniRule"/>
</dbReference>
<feature type="region of interest" description="Disordered" evidence="8">
    <location>
        <begin position="1310"/>
        <end position="1438"/>
    </location>
</feature>
<feature type="compositionally biased region" description="Acidic residues" evidence="8">
    <location>
        <begin position="1310"/>
        <end position="1319"/>
    </location>
</feature>
<reference evidence="10 11" key="1">
    <citation type="journal article" date="2018" name="Cell">
        <title>The Chara Genome: Secondary Complexity and Implications for Plant Terrestrialization.</title>
        <authorList>
            <person name="Nishiyama T."/>
            <person name="Sakayama H."/>
            <person name="Vries J.D."/>
            <person name="Buschmann H."/>
            <person name="Saint-Marcoux D."/>
            <person name="Ullrich K.K."/>
            <person name="Haas F.B."/>
            <person name="Vanderstraeten L."/>
            <person name="Becker D."/>
            <person name="Lang D."/>
            <person name="Vosolsobe S."/>
            <person name="Rombauts S."/>
            <person name="Wilhelmsson P.K.I."/>
            <person name="Janitza P."/>
            <person name="Kern R."/>
            <person name="Heyl A."/>
            <person name="Rumpler F."/>
            <person name="Villalobos L.I.A.C."/>
            <person name="Clay J.M."/>
            <person name="Skokan R."/>
            <person name="Toyoda A."/>
            <person name="Suzuki Y."/>
            <person name="Kagoshima H."/>
            <person name="Schijlen E."/>
            <person name="Tajeshwar N."/>
            <person name="Catarino B."/>
            <person name="Hetherington A.J."/>
            <person name="Saltykova A."/>
            <person name="Bonnot C."/>
            <person name="Breuninger H."/>
            <person name="Symeonidi A."/>
            <person name="Radhakrishnan G.V."/>
            <person name="Van Nieuwerburgh F."/>
            <person name="Deforce D."/>
            <person name="Chang C."/>
            <person name="Karol K.G."/>
            <person name="Hedrich R."/>
            <person name="Ulvskov P."/>
            <person name="Glockner G."/>
            <person name="Delwiche C.F."/>
            <person name="Petrasek J."/>
            <person name="Van de Peer Y."/>
            <person name="Friml J."/>
            <person name="Beilby M."/>
            <person name="Dolan L."/>
            <person name="Kohara Y."/>
            <person name="Sugano S."/>
            <person name="Fujiyama A."/>
            <person name="Delaux P.-M."/>
            <person name="Quint M."/>
            <person name="TheiBen G."/>
            <person name="Hagemann M."/>
            <person name="Harholt J."/>
            <person name="Dunand C."/>
            <person name="Zachgo S."/>
            <person name="Langdale J."/>
            <person name="Maumus F."/>
            <person name="Straeten D.V.D."/>
            <person name="Gould S.B."/>
            <person name="Rensing S.A."/>
        </authorList>
    </citation>
    <scope>NUCLEOTIDE SEQUENCE [LARGE SCALE GENOMIC DNA]</scope>
    <source>
        <strain evidence="10 11">S276</strain>
    </source>
</reference>
<dbReference type="STRING" id="69332.A0A388KGZ9"/>
<dbReference type="GO" id="GO:1990904">
    <property type="term" value="C:ribonucleoprotein complex"/>
    <property type="evidence" value="ECO:0007669"/>
    <property type="project" value="UniProtKB-KW"/>
</dbReference>
<feature type="compositionally biased region" description="Polar residues" evidence="8">
    <location>
        <begin position="976"/>
        <end position="986"/>
    </location>
</feature>
<keyword evidence="4" id="KW-0809">Transit peptide</keyword>
<dbReference type="Proteomes" id="UP000265515">
    <property type="component" value="Unassembled WGS sequence"/>
</dbReference>
<organism evidence="10 11">
    <name type="scientific">Chara braunii</name>
    <name type="common">Braun's stonewort</name>
    <dbReference type="NCBI Taxonomy" id="69332"/>
    <lineage>
        <taxon>Eukaryota</taxon>
        <taxon>Viridiplantae</taxon>
        <taxon>Streptophyta</taxon>
        <taxon>Charophyceae</taxon>
        <taxon>Charales</taxon>
        <taxon>Characeae</taxon>
        <taxon>Chara</taxon>
    </lineage>
</organism>
<keyword evidence="2" id="KW-0677">Repeat</keyword>
<dbReference type="Pfam" id="PF01985">
    <property type="entry name" value="CRS1_YhbY"/>
    <property type="match status" value="2"/>
</dbReference>
<dbReference type="EMBL" id="BFEA01000112">
    <property type="protein sequence ID" value="GBG69319.1"/>
    <property type="molecule type" value="Genomic_DNA"/>
</dbReference>
<evidence type="ECO:0000313" key="11">
    <source>
        <dbReference type="Proteomes" id="UP000265515"/>
    </source>
</evidence>
<feature type="region of interest" description="Disordered" evidence="8">
    <location>
        <begin position="859"/>
        <end position="888"/>
    </location>
</feature>
<dbReference type="FunFam" id="3.30.110.60:FF:000002">
    <property type="entry name" value="CRS2-associated factor 1, chloroplastic"/>
    <property type="match status" value="1"/>
</dbReference>
<feature type="compositionally biased region" description="Basic and acidic residues" evidence="8">
    <location>
        <begin position="349"/>
        <end position="368"/>
    </location>
</feature>
<dbReference type="PROSITE" id="PS51295">
    <property type="entry name" value="CRM"/>
    <property type="match status" value="2"/>
</dbReference>
<feature type="compositionally biased region" description="Basic and acidic residues" evidence="8">
    <location>
        <begin position="227"/>
        <end position="240"/>
    </location>
</feature>
<dbReference type="OrthoDB" id="2021019at2759"/>
<keyword evidence="6" id="KW-0687">Ribonucleoprotein</keyword>
<feature type="compositionally biased region" description="Basic and acidic residues" evidence="8">
    <location>
        <begin position="501"/>
        <end position="519"/>
    </location>
</feature>
<evidence type="ECO:0000256" key="5">
    <source>
        <dbReference type="ARBA" id="ARBA00023187"/>
    </source>
</evidence>
<feature type="compositionally biased region" description="Polar residues" evidence="8">
    <location>
        <begin position="1421"/>
        <end position="1438"/>
    </location>
</feature>
<name>A0A388KGZ9_CHABU</name>
<feature type="compositionally biased region" description="Basic and acidic residues" evidence="8">
    <location>
        <begin position="378"/>
        <end position="394"/>
    </location>
</feature>
<proteinExistence type="predicted"/>
<dbReference type="SMART" id="SM01103">
    <property type="entry name" value="CRS1_YhbY"/>
    <property type="match status" value="2"/>
</dbReference>
<keyword evidence="5" id="KW-0508">mRNA splicing</keyword>
<dbReference type="PANTHER" id="PTHR46247">
    <property type="entry name" value="CRS2-ASSOCIATED FACTOR 1, CHLOROPLASTIC"/>
    <property type="match status" value="1"/>
</dbReference>
<dbReference type="InterPro" id="IPR044599">
    <property type="entry name" value="CAF1P_plant"/>
</dbReference>
<protein>
    <recommendedName>
        <fullName evidence="9">CRM domain-containing protein</fullName>
    </recommendedName>
</protein>
<feature type="compositionally biased region" description="Low complexity" evidence="8">
    <location>
        <begin position="789"/>
        <end position="805"/>
    </location>
</feature>
<feature type="compositionally biased region" description="Basic and acidic residues" evidence="8">
    <location>
        <begin position="568"/>
        <end position="577"/>
    </location>
</feature>
<dbReference type="InterPro" id="IPR035920">
    <property type="entry name" value="YhbY-like_sf"/>
</dbReference>
<keyword evidence="3 7" id="KW-0694">RNA-binding</keyword>
<feature type="compositionally biased region" description="Basic and acidic residues" evidence="8">
    <location>
        <begin position="638"/>
        <end position="665"/>
    </location>
</feature>
<gene>
    <name evidence="10" type="ORF">CBR_g4016</name>
</gene>
<evidence type="ECO:0000256" key="2">
    <source>
        <dbReference type="ARBA" id="ARBA00022737"/>
    </source>
</evidence>